<sequence>MALSPNSVASLLIEPGIGAEPIASGTAFVVTADGRHYIITNRHNVTGRDSRNRPVSDTSRMPDTLHIWHYDGDGRRISWRKIIEPLYLSPGHPAWFEHPVHGAKVDVVALPVTWTEDVTFLPHDQQSYERTSVAVRVAADVSIIGFPYGLTGGGALGIWSRGTIATEPDIDFDDLPLLLVDSRTRSGQSGSPVIFTTGGKSVPTKDGGTMMGSGDETILVGVYSGRVNAESDLGFVWKASVIDEIIAGGRRPSGESLLP</sequence>
<name>A0ABS6UXP3_9PSEU</name>
<gene>
    <name evidence="2" type="ORF">I4I81_22095</name>
</gene>
<comment type="caution">
    <text evidence="2">The sequence shown here is derived from an EMBL/GenBank/DDBJ whole genome shotgun (WGS) entry which is preliminary data.</text>
</comment>
<protein>
    <submittedName>
        <fullName evidence="2">Trypsin-like peptidase domain-containing protein</fullName>
    </submittedName>
</protein>
<feature type="region of interest" description="Disordered" evidence="1">
    <location>
        <begin position="190"/>
        <end position="210"/>
    </location>
</feature>
<dbReference type="RefSeq" id="WP_218601898.1">
    <property type="nucleotide sequence ID" value="NZ_JADQDK010000001.1"/>
</dbReference>
<dbReference type="Pfam" id="PF13365">
    <property type="entry name" value="Trypsin_2"/>
    <property type="match status" value="1"/>
</dbReference>
<evidence type="ECO:0000313" key="3">
    <source>
        <dbReference type="Proteomes" id="UP000694287"/>
    </source>
</evidence>
<reference evidence="2 3" key="1">
    <citation type="submission" date="2020-11" db="EMBL/GenBank/DDBJ databases">
        <title>Pseudonocardia abyssalis sp. nov. and Pseudonocardia oceani sp. nov., description and phylogenomic analysis of two novel actinomycetes isolated from the deep Southern Ocean.</title>
        <authorList>
            <person name="Parra J."/>
        </authorList>
    </citation>
    <scope>NUCLEOTIDE SEQUENCE [LARGE SCALE GENOMIC DNA]</scope>
    <source>
        <strain evidence="2 3">KRD-168</strain>
    </source>
</reference>
<dbReference type="EMBL" id="JADQDK010000001">
    <property type="protein sequence ID" value="MBW0136937.1"/>
    <property type="molecule type" value="Genomic_DNA"/>
</dbReference>
<evidence type="ECO:0000313" key="2">
    <source>
        <dbReference type="EMBL" id="MBW0136937.1"/>
    </source>
</evidence>
<evidence type="ECO:0000256" key="1">
    <source>
        <dbReference type="SAM" id="MobiDB-lite"/>
    </source>
</evidence>
<proteinExistence type="predicted"/>
<dbReference type="Proteomes" id="UP000694287">
    <property type="component" value="Unassembled WGS sequence"/>
</dbReference>
<organism evidence="2 3">
    <name type="scientific">Pseudonocardia abyssalis</name>
    <dbReference type="NCBI Taxonomy" id="2792008"/>
    <lineage>
        <taxon>Bacteria</taxon>
        <taxon>Bacillati</taxon>
        <taxon>Actinomycetota</taxon>
        <taxon>Actinomycetes</taxon>
        <taxon>Pseudonocardiales</taxon>
        <taxon>Pseudonocardiaceae</taxon>
        <taxon>Pseudonocardia</taxon>
    </lineage>
</organism>
<keyword evidence="3" id="KW-1185">Reference proteome</keyword>
<accession>A0ABS6UXP3</accession>